<feature type="domain" description="HTH tetR-type" evidence="5">
    <location>
        <begin position="11"/>
        <end position="71"/>
    </location>
</feature>
<evidence type="ECO:0000256" key="4">
    <source>
        <dbReference type="PROSITE-ProRule" id="PRU00335"/>
    </source>
</evidence>
<evidence type="ECO:0000313" key="6">
    <source>
        <dbReference type="EMBL" id="TDV57602.1"/>
    </source>
</evidence>
<dbReference type="Pfam" id="PF16925">
    <property type="entry name" value="TetR_C_13"/>
    <property type="match status" value="1"/>
</dbReference>
<gene>
    <name evidence="6" type="ORF">CLV71_101473</name>
</gene>
<dbReference type="SUPFAM" id="SSF48498">
    <property type="entry name" value="Tetracyclin repressor-like, C-terminal domain"/>
    <property type="match status" value="1"/>
</dbReference>
<dbReference type="Gene3D" id="1.10.357.10">
    <property type="entry name" value="Tetracycline Repressor, domain 2"/>
    <property type="match status" value="1"/>
</dbReference>
<dbReference type="Proteomes" id="UP000294927">
    <property type="component" value="Unassembled WGS sequence"/>
</dbReference>
<keyword evidence="1" id="KW-0805">Transcription regulation</keyword>
<dbReference type="InterPro" id="IPR009057">
    <property type="entry name" value="Homeodomain-like_sf"/>
</dbReference>
<sequence length="210" mass="22696">MRTDGRLARGDRTRAAVLDTAVTLATENGLDGLSLGQLAEQLGVSKSGLFAHWRTKMDLQLATIERAKESFKERVVAVAMAEPAGVRRLWTMHEARLTYIGDKTLPGGCFFVNAQVEFDARTGPVRDQLAVVLREWLDLLKRLAVEAVAEGHLRADVDTGLLAYEVNAAGAATVYQSRLLPDSSAMALARAAVLGRLRALCTDPGLLPAE</sequence>
<dbReference type="Gene3D" id="1.10.10.60">
    <property type="entry name" value="Homeodomain-like"/>
    <property type="match status" value="1"/>
</dbReference>
<organism evidence="6 7">
    <name type="scientific">Actinophytocola oryzae</name>
    <dbReference type="NCBI Taxonomy" id="502181"/>
    <lineage>
        <taxon>Bacteria</taxon>
        <taxon>Bacillati</taxon>
        <taxon>Actinomycetota</taxon>
        <taxon>Actinomycetes</taxon>
        <taxon>Pseudonocardiales</taxon>
        <taxon>Pseudonocardiaceae</taxon>
    </lineage>
</organism>
<evidence type="ECO:0000259" key="5">
    <source>
        <dbReference type="PROSITE" id="PS50977"/>
    </source>
</evidence>
<reference evidence="6 7" key="1">
    <citation type="submission" date="2019-03" db="EMBL/GenBank/DDBJ databases">
        <title>Genomic Encyclopedia of Archaeal and Bacterial Type Strains, Phase II (KMG-II): from individual species to whole genera.</title>
        <authorList>
            <person name="Goeker M."/>
        </authorList>
    </citation>
    <scope>NUCLEOTIDE SEQUENCE [LARGE SCALE GENOMIC DNA]</scope>
    <source>
        <strain evidence="6 7">DSM 45499</strain>
    </source>
</reference>
<name>A0A4R7W4X9_9PSEU</name>
<dbReference type="PRINTS" id="PR00455">
    <property type="entry name" value="HTHTETR"/>
</dbReference>
<comment type="caution">
    <text evidence="6">The sequence shown here is derived from an EMBL/GenBank/DDBJ whole genome shotgun (WGS) entry which is preliminary data.</text>
</comment>
<evidence type="ECO:0000256" key="2">
    <source>
        <dbReference type="ARBA" id="ARBA00023125"/>
    </source>
</evidence>
<protein>
    <submittedName>
        <fullName evidence="6">TetR family transcriptional regulator</fullName>
    </submittedName>
</protein>
<feature type="DNA-binding region" description="H-T-H motif" evidence="4">
    <location>
        <begin position="34"/>
        <end position="53"/>
    </location>
</feature>
<dbReference type="AlphaFoldDB" id="A0A4R7W4X9"/>
<keyword evidence="7" id="KW-1185">Reference proteome</keyword>
<evidence type="ECO:0000313" key="7">
    <source>
        <dbReference type="Proteomes" id="UP000294927"/>
    </source>
</evidence>
<evidence type="ECO:0000256" key="1">
    <source>
        <dbReference type="ARBA" id="ARBA00023015"/>
    </source>
</evidence>
<dbReference type="SUPFAM" id="SSF46689">
    <property type="entry name" value="Homeodomain-like"/>
    <property type="match status" value="1"/>
</dbReference>
<dbReference type="InterPro" id="IPR001647">
    <property type="entry name" value="HTH_TetR"/>
</dbReference>
<keyword evidence="2 4" id="KW-0238">DNA-binding</keyword>
<dbReference type="OrthoDB" id="326421at2"/>
<dbReference type="GO" id="GO:0003677">
    <property type="term" value="F:DNA binding"/>
    <property type="evidence" value="ECO:0007669"/>
    <property type="project" value="UniProtKB-UniRule"/>
</dbReference>
<dbReference type="PANTHER" id="PTHR47506:SF6">
    <property type="entry name" value="HTH-TYPE TRANSCRIPTIONAL REPRESSOR NEMR"/>
    <property type="match status" value="1"/>
</dbReference>
<keyword evidence="3" id="KW-0804">Transcription</keyword>
<dbReference type="InterPro" id="IPR011075">
    <property type="entry name" value="TetR_C"/>
</dbReference>
<dbReference type="EMBL" id="SOCP01000001">
    <property type="protein sequence ID" value="TDV57602.1"/>
    <property type="molecule type" value="Genomic_DNA"/>
</dbReference>
<dbReference type="RefSeq" id="WP_133900848.1">
    <property type="nucleotide sequence ID" value="NZ_SOCP01000001.1"/>
</dbReference>
<dbReference type="Pfam" id="PF00440">
    <property type="entry name" value="TetR_N"/>
    <property type="match status" value="1"/>
</dbReference>
<evidence type="ECO:0000256" key="3">
    <source>
        <dbReference type="ARBA" id="ARBA00023163"/>
    </source>
</evidence>
<dbReference type="PROSITE" id="PS50977">
    <property type="entry name" value="HTH_TETR_2"/>
    <property type="match status" value="1"/>
</dbReference>
<dbReference type="PANTHER" id="PTHR47506">
    <property type="entry name" value="TRANSCRIPTIONAL REGULATORY PROTEIN"/>
    <property type="match status" value="1"/>
</dbReference>
<proteinExistence type="predicted"/>
<accession>A0A4R7W4X9</accession>
<dbReference type="InterPro" id="IPR036271">
    <property type="entry name" value="Tet_transcr_reg_TetR-rel_C_sf"/>
</dbReference>